<dbReference type="Pfam" id="PF04264">
    <property type="entry name" value="YceI"/>
    <property type="match status" value="1"/>
</dbReference>
<proteinExistence type="predicted"/>
<dbReference type="Proteomes" id="UP000515514">
    <property type="component" value="Chromosome"/>
</dbReference>
<dbReference type="InterPro" id="IPR036761">
    <property type="entry name" value="TTHA0802/YceI-like_sf"/>
</dbReference>
<keyword evidence="3" id="KW-1185">Reference proteome</keyword>
<accession>A0A7G8PTH0</accession>
<dbReference type="PANTHER" id="PTHR34406:SF1">
    <property type="entry name" value="PROTEIN YCEI"/>
    <property type="match status" value="1"/>
</dbReference>
<dbReference type="SMART" id="SM00867">
    <property type="entry name" value="YceI"/>
    <property type="match status" value="1"/>
</dbReference>
<evidence type="ECO:0000313" key="2">
    <source>
        <dbReference type="EMBL" id="QNJ97636.1"/>
    </source>
</evidence>
<dbReference type="AlphaFoldDB" id="A0A7G8PTH0"/>
<reference evidence="2 3" key="1">
    <citation type="submission" date="2020-04" db="EMBL/GenBank/DDBJ databases">
        <title>Genome sequence of Altibacter aquimarinus strain ALE3EI.</title>
        <authorList>
            <person name="Oh H.-M."/>
            <person name="Jang D."/>
        </authorList>
    </citation>
    <scope>NUCLEOTIDE SEQUENCE [LARGE SCALE GENOMIC DNA]</scope>
    <source>
        <strain evidence="2 3">ALE3EI</strain>
    </source>
</reference>
<dbReference type="KEGG" id="alti:ALE3EI_1063"/>
<name>A0A7G8PTH0_9FLAO</name>
<dbReference type="SUPFAM" id="SSF101874">
    <property type="entry name" value="YceI-like"/>
    <property type="match status" value="1"/>
</dbReference>
<feature type="domain" description="Lipid/polyisoprenoid-binding YceI-like" evidence="1">
    <location>
        <begin position="42"/>
        <end position="208"/>
    </location>
</feature>
<dbReference type="EMBL" id="CP052909">
    <property type="protein sequence ID" value="QNJ97636.1"/>
    <property type="molecule type" value="Genomic_DNA"/>
</dbReference>
<gene>
    <name evidence="2" type="ORF">ALE3EI_1063</name>
</gene>
<evidence type="ECO:0000313" key="3">
    <source>
        <dbReference type="Proteomes" id="UP000515514"/>
    </source>
</evidence>
<evidence type="ECO:0000259" key="1">
    <source>
        <dbReference type="SMART" id="SM00867"/>
    </source>
</evidence>
<dbReference type="InterPro" id="IPR007372">
    <property type="entry name" value="Lipid/polyisoprenoid-bd_YceI"/>
</dbReference>
<dbReference type="RefSeq" id="WP_186991684.1">
    <property type="nucleotide sequence ID" value="NZ_CP052909.1"/>
</dbReference>
<dbReference type="Gene3D" id="2.40.128.110">
    <property type="entry name" value="Lipid/polyisoprenoid-binding, YceI-like"/>
    <property type="match status" value="1"/>
</dbReference>
<organism evidence="2 3">
    <name type="scientific">Constantimarinum furrinae</name>
    <dbReference type="NCBI Taxonomy" id="2562285"/>
    <lineage>
        <taxon>Bacteria</taxon>
        <taxon>Pseudomonadati</taxon>
        <taxon>Bacteroidota</taxon>
        <taxon>Flavobacteriia</taxon>
        <taxon>Flavobacteriales</taxon>
        <taxon>Flavobacteriaceae</taxon>
        <taxon>Altibacter/Constantimarinum group</taxon>
        <taxon>Constantimarinum</taxon>
    </lineage>
</organism>
<dbReference type="PANTHER" id="PTHR34406">
    <property type="entry name" value="PROTEIN YCEI"/>
    <property type="match status" value="1"/>
</dbReference>
<sequence length="209" mass="23485">MNKSFYLLLMLCLISCKNTSDPNILSQAFSHDEFTPTAKSDTLFVDLVASEVLWKGTKMRGAGQHQGRILLKDGFFLSDGKHITGGKFIVAMHTIEVTDIPKHEPVPKKRLEDHLKGPDFFNSPKYPIAIFEITNVLSTANGMLNIEGDLTIKDVTRSIQFTAILHEGTFSGIFSINRFDYNIGYTGSWLEKTLVDKQVEITIKMIIRS</sequence>
<protein>
    <recommendedName>
        <fullName evidence="1">Lipid/polyisoprenoid-binding YceI-like domain-containing protein</fullName>
    </recommendedName>
</protein>